<dbReference type="InterPro" id="IPR036390">
    <property type="entry name" value="WH_DNA-bd_sf"/>
</dbReference>
<name>A0A926HS30_9FIRM</name>
<dbReference type="GO" id="GO:0004077">
    <property type="term" value="F:biotin--[biotin carboxyl-carrier protein] ligase activity"/>
    <property type="evidence" value="ECO:0007669"/>
    <property type="project" value="UniProtKB-UniRule"/>
</dbReference>
<keyword evidence="2" id="KW-0238">DNA-binding</keyword>
<keyword evidence="2" id="KW-0092">Biotin</keyword>
<dbReference type="AlphaFoldDB" id="A0A926HS30"/>
<evidence type="ECO:0000259" key="3">
    <source>
        <dbReference type="PROSITE" id="PS51733"/>
    </source>
</evidence>
<comment type="caution">
    <text evidence="2">Lacks conserved residue(s) required for the propagation of feature annotation.</text>
</comment>
<dbReference type="RefSeq" id="WP_249319976.1">
    <property type="nucleotide sequence ID" value="NZ_JACRSN010000016.1"/>
</dbReference>
<keyword evidence="2" id="KW-0678">Repressor</keyword>
<dbReference type="GO" id="GO:0003677">
    <property type="term" value="F:DNA binding"/>
    <property type="evidence" value="ECO:0007669"/>
    <property type="project" value="UniProtKB-UniRule"/>
</dbReference>
<gene>
    <name evidence="2" type="primary">birA</name>
    <name evidence="4" type="ORF">IAG03_10420</name>
</gene>
<evidence type="ECO:0000256" key="1">
    <source>
        <dbReference type="ARBA" id="ARBA00022598"/>
    </source>
</evidence>
<dbReference type="SUPFAM" id="SSF46785">
    <property type="entry name" value="Winged helix' DNA-binding domain"/>
    <property type="match status" value="1"/>
</dbReference>
<evidence type="ECO:0000256" key="2">
    <source>
        <dbReference type="HAMAP-Rule" id="MF_00978"/>
    </source>
</evidence>
<sequence length="328" mass="35413">MHVREAVLEILEQNKGTEYPGAELARMLGVSRNAVWKAVQELKKKGYPIEAVGKKGYCLSGESDILSPQSIGFWLSDFKTPLQFEVYEEVPSTNTILKQKAEAGAPEGLVCVANRQTMGKGRLGRSFYSPPDTGIYMSILLRPTLLAQDALLITTAAAVAVARVIETASGRPAQIKWVNDVYCDGRKVCGILTEASMNFESGGLAYAVLGIGINIAPPAGGFPEEISSIATALFGENAHVSGIRSRLTAEICRAFFELYTKLPDKTFMEEYRSRSFLIGCDVDVLSPGGSRPAHVLDIDADANLVVRFADGAVQSLSSGEVSVRRRST</sequence>
<accession>A0A926HS30</accession>
<dbReference type="InterPro" id="IPR030855">
    <property type="entry name" value="Bifunct_BirA"/>
</dbReference>
<dbReference type="PROSITE" id="PS51733">
    <property type="entry name" value="BPL_LPL_CATALYTIC"/>
    <property type="match status" value="1"/>
</dbReference>
<dbReference type="InterPro" id="IPR004408">
    <property type="entry name" value="Biotin_CoA_COase_ligase"/>
</dbReference>
<feature type="DNA-binding region" description="H-T-H motif" evidence="2">
    <location>
        <begin position="21"/>
        <end position="40"/>
    </location>
</feature>
<dbReference type="GO" id="GO:0016740">
    <property type="term" value="F:transferase activity"/>
    <property type="evidence" value="ECO:0007669"/>
    <property type="project" value="UniProtKB-ARBA"/>
</dbReference>
<dbReference type="InterPro" id="IPR013196">
    <property type="entry name" value="HTH_11"/>
</dbReference>
<comment type="similarity">
    <text evidence="2">Belongs to the biotin--protein ligase family.</text>
</comment>
<feature type="binding site" evidence="2">
    <location>
        <position position="187"/>
    </location>
    <ligand>
        <name>biotin</name>
        <dbReference type="ChEBI" id="CHEBI:57586"/>
    </ligand>
</feature>
<keyword evidence="2" id="KW-0547">Nucleotide-binding</keyword>
<dbReference type="PANTHER" id="PTHR12835:SF5">
    <property type="entry name" value="BIOTIN--PROTEIN LIGASE"/>
    <property type="match status" value="1"/>
</dbReference>
<dbReference type="Gene3D" id="3.30.930.10">
    <property type="entry name" value="Bira Bifunctional Protein, Domain 2"/>
    <property type="match status" value="1"/>
</dbReference>
<dbReference type="Pfam" id="PF08279">
    <property type="entry name" value="HTH_11"/>
    <property type="match status" value="1"/>
</dbReference>
<dbReference type="InterPro" id="IPR045864">
    <property type="entry name" value="aa-tRNA-synth_II/BPL/LPL"/>
</dbReference>
<protein>
    <recommendedName>
        <fullName evidence="2">Bifunctional ligase/repressor BirA</fullName>
    </recommendedName>
    <alternativeName>
        <fullName evidence="2">Biotin--[acetyl-CoA-carboxylase] ligase</fullName>
        <ecNumber evidence="2">6.3.4.15</ecNumber>
    </alternativeName>
    <alternativeName>
        <fullName evidence="2">Biotin--protein ligase</fullName>
    </alternativeName>
    <alternativeName>
        <fullName evidence="2">Biotin-[acetyl-CoA carboxylase] synthetase</fullName>
    </alternativeName>
</protein>
<comment type="function">
    <text evidence="2">Acts both as a biotin--[acetyl-CoA-carboxylase] ligase and a repressor.</text>
</comment>
<dbReference type="InterPro" id="IPR036388">
    <property type="entry name" value="WH-like_DNA-bd_sf"/>
</dbReference>
<dbReference type="NCBIfam" id="TIGR00121">
    <property type="entry name" value="birA_ligase"/>
    <property type="match status" value="1"/>
</dbReference>
<dbReference type="PANTHER" id="PTHR12835">
    <property type="entry name" value="BIOTIN PROTEIN LIGASE"/>
    <property type="match status" value="1"/>
</dbReference>
<dbReference type="HAMAP" id="MF_00978">
    <property type="entry name" value="Bifunct_BirA"/>
    <property type="match status" value="1"/>
</dbReference>
<dbReference type="CDD" id="cd16442">
    <property type="entry name" value="BPL"/>
    <property type="match status" value="1"/>
</dbReference>
<keyword evidence="2" id="KW-0804">Transcription</keyword>
<dbReference type="Proteomes" id="UP000651482">
    <property type="component" value="Unassembled WGS sequence"/>
</dbReference>
<dbReference type="Gene3D" id="1.10.10.10">
    <property type="entry name" value="Winged helix-like DNA-binding domain superfamily/Winged helix DNA-binding domain"/>
    <property type="match status" value="1"/>
</dbReference>
<dbReference type="GO" id="GO:0006355">
    <property type="term" value="P:regulation of DNA-templated transcription"/>
    <property type="evidence" value="ECO:0007669"/>
    <property type="project" value="UniProtKB-UniRule"/>
</dbReference>
<dbReference type="EMBL" id="JACRSN010000016">
    <property type="protein sequence ID" value="MBC8534394.1"/>
    <property type="molecule type" value="Genomic_DNA"/>
</dbReference>
<keyword evidence="2" id="KW-0067">ATP-binding</keyword>
<proteinExistence type="inferred from homology"/>
<feature type="binding site" evidence="2">
    <location>
        <position position="116"/>
    </location>
    <ligand>
        <name>biotin</name>
        <dbReference type="ChEBI" id="CHEBI:57586"/>
    </ligand>
</feature>
<comment type="catalytic activity">
    <reaction evidence="2">
        <text>biotin + L-lysyl-[protein] + ATP = N(6)-biotinyl-L-lysyl-[protein] + AMP + diphosphate + H(+)</text>
        <dbReference type="Rhea" id="RHEA:11756"/>
        <dbReference type="Rhea" id="RHEA-COMP:9752"/>
        <dbReference type="Rhea" id="RHEA-COMP:10505"/>
        <dbReference type="ChEBI" id="CHEBI:15378"/>
        <dbReference type="ChEBI" id="CHEBI:29969"/>
        <dbReference type="ChEBI" id="CHEBI:30616"/>
        <dbReference type="ChEBI" id="CHEBI:33019"/>
        <dbReference type="ChEBI" id="CHEBI:57586"/>
        <dbReference type="ChEBI" id="CHEBI:83144"/>
        <dbReference type="ChEBI" id="CHEBI:456215"/>
        <dbReference type="EC" id="6.3.4.15"/>
    </reaction>
</comment>
<dbReference type="Gene3D" id="2.30.30.100">
    <property type="match status" value="1"/>
</dbReference>
<dbReference type="GO" id="GO:0005737">
    <property type="term" value="C:cytoplasm"/>
    <property type="evidence" value="ECO:0007669"/>
    <property type="project" value="TreeGrafter"/>
</dbReference>
<comment type="caution">
    <text evidence="4">The sequence shown here is derived from an EMBL/GenBank/DDBJ whole genome shotgun (WGS) entry which is preliminary data.</text>
</comment>
<dbReference type="GO" id="GO:0009249">
    <property type="term" value="P:protein lipoylation"/>
    <property type="evidence" value="ECO:0007669"/>
    <property type="project" value="UniProtKB-ARBA"/>
</dbReference>
<evidence type="ECO:0000313" key="5">
    <source>
        <dbReference type="Proteomes" id="UP000651482"/>
    </source>
</evidence>
<dbReference type="GO" id="GO:0005524">
    <property type="term" value="F:ATP binding"/>
    <property type="evidence" value="ECO:0007669"/>
    <property type="project" value="UniProtKB-UniRule"/>
</dbReference>
<dbReference type="InterPro" id="IPR004143">
    <property type="entry name" value="BPL_LPL_catalytic"/>
</dbReference>
<evidence type="ECO:0000313" key="4">
    <source>
        <dbReference type="EMBL" id="MBC8534394.1"/>
    </source>
</evidence>
<feature type="domain" description="BPL/LPL catalytic" evidence="3">
    <location>
        <begin position="65"/>
        <end position="259"/>
    </location>
</feature>
<dbReference type="SUPFAM" id="SSF55681">
    <property type="entry name" value="Class II aaRS and biotin synthetases"/>
    <property type="match status" value="1"/>
</dbReference>
<reference evidence="4" key="1">
    <citation type="submission" date="2020-08" db="EMBL/GenBank/DDBJ databases">
        <title>Genome public.</title>
        <authorList>
            <person name="Liu C."/>
            <person name="Sun Q."/>
        </authorList>
    </citation>
    <scope>NUCLEOTIDE SEQUENCE</scope>
    <source>
        <strain evidence="4">NSJ-40</strain>
    </source>
</reference>
<feature type="binding site" evidence="2">
    <location>
        <begin position="92"/>
        <end position="94"/>
    </location>
    <ligand>
        <name>biotin</name>
        <dbReference type="ChEBI" id="CHEBI:57586"/>
    </ligand>
</feature>
<keyword evidence="2" id="KW-0805">Transcription regulation</keyword>
<dbReference type="Pfam" id="PF03099">
    <property type="entry name" value="BPL_LplA_LipB"/>
    <property type="match status" value="1"/>
</dbReference>
<organism evidence="4 5">
    <name type="scientific">Yeguia hominis</name>
    <dbReference type="NCBI Taxonomy" id="2763662"/>
    <lineage>
        <taxon>Bacteria</taxon>
        <taxon>Bacillati</taxon>
        <taxon>Bacillota</taxon>
        <taxon>Clostridia</taxon>
        <taxon>Eubacteriales</taxon>
        <taxon>Yeguiaceae</taxon>
        <taxon>Yeguia</taxon>
    </lineage>
</organism>
<keyword evidence="1 2" id="KW-0436">Ligase</keyword>
<keyword evidence="5" id="KW-1185">Reference proteome</keyword>
<dbReference type="EC" id="6.3.4.15" evidence="2"/>